<gene>
    <name evidence="1" type="ORF">RBATCC27255_01227</name>
</gene>
<dbReference type="AlphaFoldDB" id="A0A2N0UNA8"/>
<dbReference type="EMBL" id="NNSR01000062">
    <property type="protein sequence ID" value="PKD28471.1"/>
    <property type="molecule type" value="Genomic_DNA"/>
</dbReference>
<reference evidence="1" key="1">
    <citation type="journal article" date="2018" name="Environ. Microbiol.">
        <title>Sporulation capability and amylosome conservation among diverse human colonic and rumen isolates of the keystone starch-degrader Ruminococcus bromii.</title>
        <authorList>
            <person name="Mukhopadhya I."/>
            <person name="Morais S."/>
            <person name="Laverde-Gomez J."/>
            <person name="Sheridan P.O."/>
            <person name="Walker A.W."/>
            <person name="Kelly W."/>
            <person name="Klieve A.V."/>
            <person name="Ouwerkerk D."/>
            <person name="Duncan S.H."/>
            <person name="Louis P."/>
            <person name="Koropatkin N."/>
            <person name="Cockburn D."/>
            <person name="Kibler R."/>
            <person name="Cooper P.J."/>
            <person name="Sandoval C."/>
            <person name="Crost E."/>
            <person name="Juge N."/>
            <person name="Bayer E.A."/>
            <person name="Flint H.J."/>
        </authorList>
    </citation>
    <scope>NUCLEOTIDE SEQUENCE [LARGE SCALE GENOMIC DNA]</scope>
    <source>
        <strain evidence="1">ATCC 27255</strain>
    </source>
</reference>
<accession>A0A2N0UNA8</accession>
<keyword evidence="2" id="KW-1185">Reference proteome</keyword>
<dbReference type="Proteomes" id="UP000233425">
    <property type="component" value="Unassembled WGS sequence"/>
</dbReference>
<name>A0A2N0UNA8_9FIRM</name>
<dbReference type="RefSeq" id="WP_046432936.1">
    <property type="nucleotide sequence ID" value="NZ_CABMMZ010000062.1"/>
</dbReference>
<evidence type="ECO:0000313" key="2">
    <source>
        <dbReference type="Proteomes" id="UP000233425"/>
    </source>
</evidence>
<evidence type="ECO:0000313" key="1">
    <source>
        <dbReference type="EMBL" id="PKD28471.1"/>
    </source>
</evidence>
<sequence length="190" mass="21749">MDWKRNFLESSLLRRSTNKNNPNEVQAKCVDLAYSDMMTAGRYYSASFLNDKKKICSATNSAITESNFVFSRKIIEDISLLFCDNTIGNGNRYATGFGLAQKLINMTFKYLYVFSDLIFIDKPIPDFSSCDCPLDSIILNGIPYNKTVWSKFTKADYIKCQNKISDLLKSMTLDDELKSLGNMAYDFLNW</sequence>
<organism evidence="1 2">
    <name type="scientific">Ruminococcus bromii</name>
    <dbReference type="NCBI Taxonomy" id="40518"/>
    <lineage>
        <taxon>Bacteria</taxon>
        <taxon>Bacillati</taxon>
        <taxon>Bacillota</taxon>
        <taxon>Clostridia</taxon>
        <taxon>Eubacteriales</taxon>
        <taxon>Oscillospiraceae</taxon>
        <taxon>Ruminococcus</taxon>
    </lineage>
</organism>
<proteinExistence type="predicted"/>
<protein>
    <submittedName>
        <fullName evidence="1">Uncharacterized protein</fullName>
    </submittedName>
</protein>
<comment type="caution">
    <text evidence="1">The sequence shown here is derived from an EMBL/GenBank/DDBJ whole genome shotgun (WGS) entry which is preliminary data.</text>
</comment>